<accession>A0A8T0IGS9</accession>
<dbReference type="PANTHER" id="PTHR13520:SF0">
    <property type="entry name" value="RAD50-INTERACTING PROTEIN 1"/>
    <property type="match status" value="1"/>
</dbReference>
<dbReference type="Pfam" id="PF04437">
    <property type="entry name" value="RINT1_TIP1"/>
    <property type="match status" value="1"/>
</dbReference>
<name>A0A8T0IGS9_CERPU</name>
<dbReference type="GO" id="GO:0070939">
    <property type="term" value="C:Dsl1/NZR complex"/>
    <property type="evidence" value="ECO:0007669"/>
    <property type="project" value="InterPro"/>
</dbReference>
<dbReference type="EMBL" id="CM026424">
    <property type="protein sequence ID" value="KAG0581663.1"/>
    <property type="molecule type" value="Genomic_DNA"/>
</dbReference>
<dbReference type="AlphaFoldDB" id="A0A8T0IGS9"/>
<dbReference type="InterPro" id="IPR042044">
    <property type="entry name" value="EXOC6PINT-1/Sec15/Tip20_C_dom2"/>
</dbReference>
<proteinExistence type="predicted"/>
<dbReference type="Proteomes" id="UP000822688">
    <property type="component" value="Chromosome 4"/>
</dbReference>
<comment type="caution">
    <text evidence="1">The sequence shown here is derived from an EMBL/GenBank/DDBJ whole genome shotgun (WGS) entry which is preliminary data.</text>
</comment>
<dbReference type="GO" id="GO:0006890">
    <property type="term" value="P:retrograde vesicle-mediated transport, Golgi to endoplasmic reticulum"/>
    <property type="evidence" value="ECO:0007669"/>
    <property type="project" value="InterPro"/>
</dbReference>
<evidence type="ECO:0000313" key="1">
    <source>
        <dbReference type="EMBL" id="KAG0581663.1"/>
    </source>
</evidence>
<dbReference type="PANTHER" id="PTHR13520">
    <property type="entry name" value="RAD50-INTERACTING PROTEIN 1 RINT-1"/>
    <property type="match status" value="1"/>
</dbReference>
<organism evidence="1 2">
    <name type="scientific">Ceratodon purpureus</name>
    <name type="common">Fire moss</name>
    <name type="synonym">Dicranum purpureum</name>
    <dbReference type="NCBI Taxonomy" id="3225"/>
    <lineage>
        <taxon>Eukaryota</taxon>
        <taxon>Viridiplantae</taxon>
        <taxon>Streptophyta</taxon>
        <taxon>Embryophyta</taxon>
        <taxon>Bryophyta</taxon>
        <taxon>Bryophytina</taxon>
        <taxon>Bryopsida</taxon>
        <taxon>Dicranidae</taxon>
        <taxon>Pseudoditrichales</taxon>
        <taxon>Ditrichaceae</taxon>
        <taxon>Ceratodon</taxon>
    </lineage>
</organism>
<evidence type="ECO:0000313" key="2">
    <source>
        <dbReference type="Proteomes" id="UP000822688"/>
    </source>
</evidence>
<dbReference type="GO" id="GO:0060628">
    <property type="term" value="P:regulation of ER to Golgi vesicle-mediated transport"/>
    <property type="evidence" value="ECO:0007669"/>
    <property type="project" value="TreeGrafter"/>
</dbReference>
<dbReference type="PROSITE" id="PS51386">
    <property type="entry name" value="RINT1_TIP20"/>
    <property type="match status" value="1"/>
</dbReference>
<protein>
    <submittedName>
        <fullName evidence="1">Uncharacterized protein</fullName>
    </submittedName>
</protein>
<dbReference type="InterPro" id="IPR007528">
    <property type="entry name" value="RINT1_Tip20"/>
</dbReference>
<keyword evidence="2" id="KW-1185">Reference proteome</keyword>
<gene>
    <name evidence="1" type="ORF">KC19_4G269900</name>
</gene>
<dbReference type="GO" id="GO:0006888">
    <property type="term" value="P:endoplasmic reticulum to Golgi vesicle-mediated transport"/>
    <property type="evidence" value="ECO:0007669"/>
    <property type="project" value="InterPro"/>
</dbReference>
<sequence>MAEMHAVSARPAHLSPATFDLLAAHFRTTSDLDRAKLLLPALQRDYHDALHKPHLRALLLDRIAHGATNADHFVACLGDLALKADSSSSVPDHHRPSFPSSRADAVHDIAALVDELVRVERCRAYVKHLSHLDMLVGDLEDAVAIIAMGFAERRFKVGGGGAVRDSGQNLLEALTRLQSVEESVSSTSQSGPDAAQLVRAVELRVDRAASTIRSATVDEFSSFLQVMGWPPPLIAGDREFRDDSQRMNPLLQASESSLSRLRLYFRVLSMLQALQQKRAHDRLKKDSLEIQENARDSTGINADKFLTYEPLWAMQELVCPFATQAIYHFKKWVQKPELVCQLAHTMCQGYVDTVDVLLQPVISDSGLTDYSAREEWVLCFSLMVQNFFKSTVFPGLAEDLEGSEASRPATSLWLHIVDQILAFDTKMSSLLVQNTGIVQFRPGSDSIIQHRIFEKSKKGLGVVHVFAERPHWLDVWANIEYADAWEKLMAFLNTEEAWAVKESNRTILEKGIPSGATAVLAAMWSAIDRCRTLPEVKLRLAFVRKGAVPIAEKYHDELLWRCEHVRGFTGRIADLDVRKVALCINAARHCEHKLQEWSEDYFFLELRLEEVCQNIEHDLEFDLHGVDSEDVGISGLEGTIFDDVINLYAGFCKEQITNLLSVITGKFERYCKSYSSSMASWFVERFDSVNGVSERYPSQESSGAGLDDSKPSSISNTLVEALFMLQQELKVLSDSLQDDDFTEFCWNLMMKLDEVFVTTVFPSSGRFSRSGTQQLMVDATGLFQVFQPYCVRPSSIFKRLTGAIKDARRTVQ</sequence>
<reference evidence="1" key="1">
    <citation type="submission" date="2020-06" db="EMBL/GenBank/DDBJ databases">
        <title>WGS assembly of Ceratodon purpureus strain R40.</title>
        <authorList>
            <person name="Carey S.B."/>
            <person name="Jenkins J."/>
            <person name="Shu S."/>
            <person name="Lovell J.T."/>
            <person name="Sreedasyam A."/>
            <person name="Maumus F."/>
            <person name="Tiley G.P."/>
            <person name="Fernandez-Pozo N."/>
            <person name="Barry K."/>
            <person name="Chen C."/>
            <person name="Wang M."/>
            <person name="Lipzen A."/>
            <person name="Daum C."/>
            <person name="Saski C.A."/>
            <person name="Payton A.C."/>
            <person name="Mcbreen J.C."/>
            <person name="Conrad R.E."/>
            <person name="Kollar L.M."/>
            <person name="Olsson S."/>
            <person name="Huttunen S."/>
            <person name="Landis J.B."/>
            <person name="Wickett N.J."/>
            <person name="Johnson M.G."/>
            <person name="Rensing S.A."/>
            <person name="Grimwood J."/>
            <person name="Schmutz J."/>
            <person name="Mcdaniel S.F."/>
        </authorList>
    </citation>
    <scope>NUCLEOTIDE SEQUENCE</scope>
    <source>
        <strain evidence="1">R40</strain>
    </source>
</reference>
<dbReference type="Gene3D" id="1.20.58.670">
    <property type="entry name" value="Dsl1p vesicle tethering complex, Tip20p subunit, domain D"/>
    <property type="match status" value="1"/>
</dbReference>